<dbReference type="InterPro" id="IPR042099">
    <property type="entry name" value="ANL_N_sf"/>
</dbReference>
<dbReference type="Pfam" id="PF13193">
    <property type="entry name" value="AMP-binding_C"/>
    <property type="match status" value="1"/>
</dbReference>
<feature type="domain" description="AMP-dependent synthetase/ligase" evidence="1">
    <location>
        <begin position="11"/>
        <end position="390"/>
    </location>
</feature>
<dbReference type="SUPFAM" id="SSF56801">
    <property type="entry name" value="Acetyl-CoA synthetase-like"/>
    <property type="match status" value="1"/>
</dbReference>
<evidence type="ECO:0000313" key="3">
    <source>
        <dbReference type="EMBL" id="GAA0811704.1"/>
    </source>
</evidence>
<evidence type="ECO:0000259" key="1">
    <source>
        <dbReference type="Pfam" id="PF00501"/>
    </source>
</evidence>
<feature type="domain" description="AMP-binding enzyme C-terminal" evidence="2">
    <location>
        <begin position="452"/>
        <end position="532"/>
    </location>
</feature>
<dbReference type="PANTHER" id="PTHR43767:SF10">
    <property type="entry name" value="SURFACTIN SYNTHASE SUBUNIT 1"/>
    <property type="match status" value="1"/>
</dbReference>
<dbReference type="InterPro" id="IPR045851">
    <property type="entry name" value="AMP-bd_C_sf"/>
</dbReference>
<dbReference type="Gene3D" id="3.40.50.12780">
    <property type="entry name" value="N-terminal domain of ligase-like"/>
    <property type="match status" value="1"/>
</dbReference>
<reference evidence="3 4" key="1">
    <citation type="journal article" date="2019" name="Int. J. Syst. Evol. Microbiol.">
        <title>The Global Catalogue of Microorganisms (GCM) 10K type strain sequencing project: providing services to taxonomists for standard genome sequencing and annotation.</title>
        <authorList>
            <consortium name="The Broad Institute Genomics Platform"/>
            <consortium name="The Broad Institute Genome Sequencing Center for Infectious Disease"/>
            <person name="Wu L."/>
            <person name="Ma J."/>
        </authorList>
    </citation>
    <scope>NUCLEOTIDE SEQUENCE [LARGE SCALE GENOMIC DNA]</scope>
    <source>
        <strain evidence="3 4">JCM 15608</strain>
    </source>
</reference>
<gene>
    <name evidence="3" type="ORF">GCM10009111_04560</name>
</gene>
<dbReference type="InterPro" id="IPR025110">
    <property type="entry name" value="AMP-bd_C"/>
</dbReference>
<organism evidence="3 4">
    <name type="scientific">Colwellia asteriadis</name>
    <dbReference type="NCBI Taxonomy" id="517723"/>
    <lineage>
        <taxon>Bacteria</taxon>
        <taxon>Pseudomonadati</taxon>
        <taxon>Pseudomonadota</taxon>
        <taxon>Gammaproteobacteria</taxon>
        <taxon>Alteromonadales</taxon>
        <taxon>Colwelliaceae</taxon>
        <taxon>Colwellia</taxon>
    </lineage>
</organism>
<protein>
    <submittedName>
        <fullName evidence="3">Acyl-CoA ligase (AMP-forming), exosortase A system-associated</fullName>
    </submittedName>
</protein>
<evidence type="ECO:0000259" key="2">
    <source>
        <dbReference type="Pfam" id="PF13193"/>
    </source>
</evidence>
<sequence>MTTLVHQLISNSAKKTPNSIALQQKDQQLTYQELNSHISSVANVYKSLNVKAGDRIGIYLAKNFYNVEAMFACSQANAVFVPINPVLKAPQVQHIINDCQISVLVTNIARFTALQEILIALKSIKHIIITDLNDNNIKKVDSIDGVKIHCWRNLAQQNTTDTHELTTQGLTSNNSTILAPSEQLAAILYSSGSTGKPKGIMLSHKNLILGAQSVSKYLENTEEDRLLAVLPLSFDYGLNQLTTMFLVGGRCVLLDYLFANDVLKAVAKYKITGLAGVPPLWAQLIKTKWHEYSTQSLRYFTNSGGVLPVVVIKQLRSYLPQAKPYLMYGLTEAFRSTYLSPDEIDNKTGSMGKAIPNAEVLVLRPDGSECEVNEVGELVHIGPLVSLGYWQNIEATKQRFKATPSLAINCEKSPLAVYSGDFVKRDADGFLYFIARQDEMIKTSGYRVSPSEVEEVILQQANINEVVVLGIQDKELGQAIIAVLSLLDNSPLDENKVIERTLQQHCSLSLANYMVPKKFIILDSLPKNANGKLDRNLLKQQYDNTSQ</sequence>
<keyword evidence="4" id="KW-1185">Reference proteome</keyword>
<dbReference type="InterPro" id="IPR020845">
    <property type="entry name" value="AMP-binding_CS"/>
</dbReference>
<proteinExistence type="predicted"/>
<dbReference type="RefSeq" id="WP_343814522.1">
    <property type="nucleotide sequence ID" value="NZ_BAAAFA010000001.1"/>
</dbReference>
<dbReference type="PROSITE" id="PS00455">
    <property type="entry name" value="AMP_BINDING"/>
    <property type="match status" value="1"/>
</dbReference>
<dbReference type="InterPro" id="IPR000873">
    <property type="entry name" value="AMP-dep_synth/lig_dom"/>
</dbReference>
<dbReference type="Gene3D" id="3.30.300.30">
    <property type="match status" value="1"/>
</dbReference>
<dbReference type="Proteomes" id="UP001500021">
    <property type="component" value="Unassembled WGS sequence"/>
</dbReference>
<dbReference type="Pfam" id="PF00501">
    <property type="entry name" value="AMP-binding"/>
    <property type="match status" value="1"/>
</dbReference>
<dbReference type="PANTHER" id="PTHR43767">
    <property type="entry name" value="LONG-CHAIN-FATTY-ACID--COA LIGASE"/>
    <property type="match status" value="1"/>
</dbReference>
<evidence type="ECO:0000313" key="4">
    <source>
        <dbReference type="Proteomes" id="UP001500021"/>
    </source>
</evidence>
<dbReference type="GO" id="GO:0016874">
    <property type="term" value="F:ligase activity"/>
    <property type="evidence" value="ECO:0007669"/>
    <property type="project" value="UniProtKB-KW"/>
</dbReference>
<dbReference type="InterPro" id="IPR050237">
    <property type="entry name" value="ATP-dep_AMP-bd_enzyme"/>
</dbReference>
<keyword evidence="3" id="KW-0436">Ligase</keyword>
<comment type="caution">
    <text evidence="3">The sequence shown here is derived from an EMBL/GenBank/DDBJ whole genome shotgun (WGS) entry which is preliminary data.</text>
</comment>
<name>A0ABN1L387_9GAMM</name>
<dbReference type="NCBIfam" id="TIGR03098">
    <property type="entry name" value="ligase_PEP_1"/>
    <property type="match status" value="1"/>
</dbReference>
<dbReference type="InterPro" id="IPR017529">
    <property type="entry name" value="AcylCoA_ligase_PEP_1"/>
</dbReference>
<accession>A0ABN1L387</accession>
<dbReference type="EMBL" id="BAAAFA010000001">
    <property type="protein sequence ID" value="GAA0811704.1"/>
    <property type="molecule type" value="Genomic_DNA"/>
</dbReference>